<evidence type="ECO:0000313" key="3">
    <source>
        <dbReference type="EMBL" id="RXW24781.1"/>
    </source>
</evidence>
<organism evidence="3 4">
    <name type="scientific">Candolleomyces aberdarensis</name>
    <dbReference type="NCBI Taxonomy" id="2316362"/>
    <lineage>
        <taxon>Eukaryota</taxon>
        <taxon>Fungi</taxon>
        <taxon>Dikarya</taxon>
        <taxon>Basidiomycota</taxon>
        <taxon>Agaricomycotina</taxon>
        <taxon>Agaricomycetes</taxon>
        <taxon>Agaricomycetidae</taxon>
        <taxon>Agaricales</taxon>
        <taxon>Agaricineae</taxon>
        <taxon>Psathyrellaceae</taxon>
        <taxon>Candolleomyces</taxon>
    </lineage>
</organism>
<dbReference type="PANTHER" id="PTHR36819">
    <property type="entry name" value="REGULATOR OF PHOSPHOLIPASE D SRF1"/>
    <property type="match status" value="1"/>
</dbReference>
<comment type="caution">
    <text evidence="3">The sequence shown here is derived from an EMBL/GenBank/DDBJ whole genome shotgun (WGS) entry which is preliminary data.</text>
</comment>
<dbReference type="AlphaFoldDB" id="A0A4Q2DY15"/>
<feature type="compositionally biased region" description="Basic and acidic residues" evidence="1">
    <location>
        <begin position="138"/>
        <end position="152"/>
    </location>
</feature>
<protein>
    <recommendedName>
        <fullName evidence="5">Transmembrane protein</fullName>
    </recommendedName>
</protein>
<feature type="region of interest" description="Disordered" evidence="1">
    <location>
        <begin position="132"/>
        <end position="220"/>
    </location>
</feature>
<name>A0A4Q2DY15_9AGAR</name>
<evidence type="ECO:0000256" key="2">
    <source>
        <dbReference type="SAM" id="Phobius"/>
    </source>
</evidence>
<keyword evidence="4" id="KW-1185">Reference proteome</keyword>
<dbReference type="InterPro" id="IPR037737">
    <property type="entry name" value="Srf1"/>
</dbReference>
<sequence>MSVSSRNRAPSVPSTSSIHNPSASRASRRQPPPLAKVVTVPPWARDEPPSPTEELASNSDLHHPLPSGGSDTVSFQTNPEGTSRWWTFTLPRAHRDQYSDLRSNSPSLHRPERKGFRDRSISWLQASTSIRDTISSSGRKEKDVEKDGEHAGEPSLAAPMPVHTITIPNGLNLDPSLPSTTAHASTPGWDMPWSSKLAAQGPHPQYSHDSEDSEQDERVSTRDELVGWAARRKRMRSFILSNAYVPLLFRFINISFTTAALGMAIHIRQLELGNNALGAVGSSTTVVIIFAPLTLVHVMAAIYLEYFGRPLGLWRTSAKLAHTLSEVLFICAWSASLSLCFDNFFTSRVPCASFSSISWYNQLPRPGIGLPNLEGSVGDEICDSQLALICLVGVGLIAYCTNLVISLYRIFEKVKYHPAAHPPLRPS</sequence>
<evidence type="ECO:0000313" key="4">
    <source>
        <dbReference type="Proteomes" id="UP000290288"/>
    </source>
</evidence>
<feature type="transmembrane region" description="Helical" evidence="2">
    <location>
        <begin position="285"/>
        <end position="306"/>
    </location>
</feature>
<feature type="transmembrane region" description="Helical" evidence="2">
    <location>
        <begin position="386"/>
        <end position="408"/>
    </location>
</feature>
<proteinExistence type="predicted"/>
<keyword evidence="2" id="KW-0472">Membrane</keyword>
<feature type="region of interest" description="Disordered" evidence="1">
    <location>
        <begin position="97"/>
        <end position="120"/>
    </location>
</feature>
<dbReference type="PANTHER" id="PTHR36819:SF1">
    <property type="entry name" value="REGULATOR OF PHOSPHOLIPASE D SRF1"/>
    <property type="match status" value="1"/>
</dbReference>
<evidence type="ECO:0008006" key="5">
    <source>
        <dbReference type="Google" id="ProtNLM"/>
    </source>
</evidence>
<keyword evidence="2" id="KW-1133">Transmembrane helix</keyword>
<dbReference type="EMBL" id="SDEE01000014">
    <property type="protein sequence ID" value="RXW24781.1"/>
    <property type="molecule type" value="Genomic_DNA"/>
</dbReference>
<dbReference type="Proteomes" id="UP000290288">
    <property type="component" value="Unassembled WGS sequence"/>
</dbReference>
<reference evidence="3 4" key="1">
    <citation type="submission" date="2019-01" db="EMBL/GenBank/DDBJ databases">
        <title>Draft genome sequence of Psathyrella aberdarensis IHI B618.</title>
        <authorList>
            <person name="Buettner E."/>
            <person name="Kellner H."/>
        </authorList>
    </citation>
    <scope>NUCLEOTIDE SEQUENCE [LARGE SCALE GENOMIC DNA]</scope>
    <source>
        <strain evidence="3 4">IHI B618</strain>
    </source>
</reference>
<dbReference type="GO" id="GO:0000324">
    <property type="term" value="C:fungal-type vacuole"/>
    <property type="evidence" value="ECO:0007669"/>
    <property type="project" value="TreeGrafter"/>
</dbReference>
<feature type="compositionally biased region" description="Basic and acidic residues" evidence="1">
    <location>
        <begin position="206"/>
        <end position="220"/>
    </location>
</feature>
<feature type="compositionally biased region" description="Polar residues" evidence="1">
    <location>
        <begin position="69"/>
        <end position="84"/>
    </location>
</feature>
<feature type="compositionally biased region" description="Polar residues" evidence="1">
    <location>
        <begin position="1"/>
        <end position="25"/>
    </location>
</feature>
<feature type="transmembrane region" description="Helical" evidence="2">
    <location>
        <begin position="243"/>
        <end position="265"/>
    </location>
</feature>
<gene>
    <name evidence="3" type="ORF">EST38_g1090</name>
</gene>
<dbReference type="GO" id="GO:0071944">
    <property type="term" value="C:cell periphery"/>
    <property type="evidence" value="ECO:0007669"/>
    <property type="project" value="TreeGrafter"/>
</dbReference>
<evidence type="ECO:0000256" key="1">
    <source>
        <dbReference type="SAM" id="MobiDB-lite"/>
    </source>
</evidence>
<dbReference type="OrthoDB" id="1436450at2759"/>
<feature type="region of interest" description="Disordered" evidence="1">
    <location>
        <begin position="1"/>
        <end position="84"/>
    </location>
</feature>
<feature type="compositionally biased region" description="Basic and acidic residues" evidence="1">
    <location>
        <begin position="109"/>
        <end position="120"/>
    </location>
</feature>
<accession>A0A4Q2DY15</accession>
<keyword evidence="2" id="KW-0812">Transmembrane</keyword>